<name>A0A0N5BBI8_STREA</name>
<keyword evidence="1" id="KW-1185">Reference proteome</keyword>
<dbReference type="AlphaFoldDB" id="A0A0N5BBI8"/>
<protein>
    <submittedName>
        <fullName evidence="2">Uncharacterized protein</fullName>
    </submittedName>
</protein>
<evidence type="ECO:0000313" key="2">
    <source>
        <dbReference type="WBParaSite" id="SPAL_0000339675.1"/>
    </source>
</evidence>
<dbReference type="Proteomes" id="UP000046392">
    <property type="component" value="Unplaced"/>
</dbReference>
<organism evidence="1 2">
    <name type="scientific">Strongyloides papillosus</name>
    <name type="common">Intestinal threadworm</name>
    <dbReference type="NCBI Taxonomy" id="174720"/>
    <lineage>
        <taxon>Eukaryota</taxon>
        <taxon>Metazoa</taxon>
        <taxon>Ecdysozoa</taxon>
        <taxon>Nematoda</taxon>
        <taxon>Chromadorea</taxon>
        <taxon>Rhabditida</taxon>
        <taxon>Tylenchina</taxon>
        <taxon>Panagrolaimomorpha</taxon>
        <taxon>Strongyloidoidea</taxon>
        <taxon>Strongyloididae</taxon>
        <taxon>Strongyloides</taxon>
    </lineage>
</organism>
<dbReference type="WBParaSite" id="SPAL_0000339675.1">
    <property type="protein sequence ID" value="SPAL_0000339675.1"/>
    <property type="gene ID" value="SPAL_0000339675"/>
</dbReference>
<proteinExistence type="predicted"/>
<sequence length="159" mass="18554">MYEDELLQSLLLYFKLKYPAILEGLTKKMLSEDIQSQMCSSISNFLSFYYDSIKDTNHRTLINGLFKKFDLEDRFSNKSRKRKITEAVAVNDENLVNNVTCEDVLAYLLVKERDYCDSELQSCVNIMSILGVQYDQNDEPAIANIKFDYMGMKFSKKNF</sequence>
<evidence type="ECO:0000313" key="1">
    <source>
        <dbReference type="Proteomes" id="UP000046392"/>
    </source>
</evidence>
<accession>A0A0N5BBI8</accession>
<reference evidence="2" key="1">
    <citation type="submission" date="2017-02" db="UniProtKB">
        <authorList>
            <consortium name="WormBaseParasite"/>
        </authorList>
    </citation>
    <scope>IDENTIFICATION</scope>
</reference>